<comment type="caution">
    <text evidence="6">The sequence shown here is derived from an EMBL/GenBank/DDBJ whole genome shotgun (WGS) entry which is preliminary data.</text>
</comment>
<protein>
    <submittedName>
        <fullName evidence="6">ATP-binding cassette domain-containing protein</fullName>
    </submittedName>
</protein>
<dbReference type="GO" id="GO:0022857">
    <property type="term" value="F:transmembrane transporter activity"/>
    <property type="evidence" value="ECO:0007669"/>
    <property type="project" value="TreeGrafter"/>
</dbReference>
<dbReference type="PROSITE" id="PS00211">
    <property type="entry name" value="ABC_TRANSPORTER_1"/>
    <property type="match status" value="1"/>
</dbReference>
<feature type="domain" description="ABC transporter" evidence="5">
    <location>
        <begin position="6"/>
        <end position="235"/>
    </location>
</feature>
<dbReference type="GO" id="GO:0016887">
    <property type="term" value="F:ATP hydrolysis activity"/>
    <property type="evidence" value="ECO:0007669"/>
    <property type="project" value="InterPro"/>
</dbReference>
<dbReference type="PROSITE" id="PS50893">
    <property type="entry name" value="ABC_TRANSPORTER_2"/>
    <property type="match status" value="1"/>
</dbReference>
<keyword evidence="1" id="KW-0813">Transport</keyword>
<dbReference type="CDD" id="cd03255">
    <property type="entry name" value="ABC_MJ0796_LolCDE_FtsE"/>
    <property type="match status" value="1"/>
</dbReference>
<keyword evidence="3 6" id="KW-0067">ATP-binding</keyword>
<dbReference type="PANTHER" id="PTHR24220">
    <property type="entry name" value="IMPORT ATP-BINDING PROTEIN"/>
    <property type="match status" value="1"/>
</dbReference>
<evidence type="ECO:0000256" key="4">
    <source>
        <dbReference type="SAM" id="MobiDB-lite"/>
    </source>
</evidence>
<organism evidence="6 7">
    <name type="scientific">Halomicrobium mukohataei</name>
    <dbReference type="NCBI Taxonomy" id="57705"/>
    <lineage>
        <taxon>Archaea</taxon>
        <taxon>Methanobacteriati</taxon>
        <taxon>Methanobacteriota</taxon>
        <taxon>Stenosarchaea group</taxon>
        <taxon>Halobacteria</taxon>
        <taxon>Halobacteriales</taxon>
        <taxon>Haloarculaceae</taxon>
        <taxon>Halomicrobium</taxon>
    </lineage>
</organism>
<accession>A0A847UGG7</accession>
<dbReference type="InterPro" id="IPR003593">
    <property type="entry name" value="AAA+_ATPase"/>
</dbReference>
<reference evidence="6" key="1">
    <citation type="submission" date="2019-12" db="EMBL/GenBank/DDBJ databases">
        <title>Whole-genome sequence of Halomicrobium mukohataei pws1.</title>
        <authorList>
            <person name="Verma D.K."/>
            <person name="Gopal K."/>
            <person name="Prasad E.S."/>
        </authorList>
    </citation>
    <scope>NUCLEOTIDE SEQUENCE</scope>
    <source>
        <strain evidence="6">Pws1</strain>
    </source>
</reference>
<dbReference type="GO" id="GO:0005886">
    <property type="term" value="C:plasma membrane"/>
    <property type="evidence" value="ECO:0007669"/>
    <property type="project" value="TreeGrafter"/>
</dbReference>
<dbReference type="Pfam" id="PF00005">
    <property type="entry name" value="ABC_tran"/>
    <property type="match status" value="1"/>
</dbReference>
<dbReference type="EMBL" id="WOYG01000001">
    <property type="protein sequence ID" value="NLV11576.1"/>
    <property type="molecule type" value="Genomic_DNA"/>
</dbReference>
<evidence type="ECO:0000256" key="2">
    <source>
        <dbReference type="ARBA" id="ARBA00022741"/>
    </source>
</evidence>
<dbReference type="RefSeq" id="WP_170095231.1">
    <property type="nucleotide sequence ID" value="NZ_WOYG01000001.1"/>
</dbReference>
<evidence type="ECO:0000313" key="6">
    <source>
        <dbReference type="EMBL" id="NLV11576.1"/>
    </source>
</evidence>
<evidence type="ECO:0000256" key="3">
    <source>
        <dbReference type="ARBA" id="ARBA00022840"/>
    </source>
</evidence>
<gene>
    <name evidence="6" type="ORF">GOC74_16735</name>
</gene>
<sequence length="235" mass="25341">MPESVLVGSDLVVTRDGERILDDVSITVDGDATLLVQGPSGAGKTTLFNVLGLLEAPEAGTLQVDGHDASALAERQRAKLRQSTIGFVFQDFQLIGDLTARENAALPQEHAGDRDPAWLDTLFEKLDISDLERQYPATLSGGEKQRVAIARALANRPEIVLADEPTGQLDPDTAGAVLDLLFEIKETTDTALVVISHDPQLATQFDDQLRLEDGRLVESGTEDEQEPQTTPSQTS</sequence>
<dbReference type="SUPFAM" id="SSF52540">
    <property type="entry name" value="P-loop containing nucleoside triphosphate hydrolases"/>
    <property type="match status" value="1"/>
</dbReference>
<dbReference type="InterPro" id="IPR017871">
    <property type="entry name" value="ABC_transporter-like_CS"/>
</dbReference>
<dbReference type="GO" id="GO:0005524">
    <property type="term" value="F:ATP binding"/>
    <property type="evidence" value="ECO:0007669"/>
    <property type="project" value="UniProtKB-KW"/>
</dbReference>
<dbReference type="PANTHER" id="PTHR24220:SF659">
    <property type="entry name" value="TRANSPORTER, PUTATIVE-RELATED"/>
    <property type="match status" value="1"/>
</dbReference>
<dbReference type="InterPro" id="IPR027417">
    <property type="entry name" value="P-loop_NTPase"/>
</dbReference>
<dbReference type="InterPro" id="IPR017911">
    <property type="entry name" value="MacB-like_ATP-bd"/>
</dbReference>
<evidence type="ECO:0000259" key="5">
    <source>
        <dbReference type="PROSITE" id="PS50893"/>
    </source>
</evidence>
<feature type="region of interest" description="Disordered" evidence="4">
    <location>
        <begin position="212"/>
        <end position="235"/>
    </location>
</feature>
<keyword evidence="2" id="KW-0547">Nucleotide-binding</keyword>
<evidence type="ECO:0000313" key="7">
    <source>
        <dbReference type="Proteomes" id="UP000608662"/>
    </source>
</evidence>
<dbReference type="AlphaFoldDB" id="A0A847UGG7"/>
<proteinExistence type="predicted"/>
<name>A0A847UGG7_9EURY</name>
<evidence type="ECO:0000256" key="1">
    <source>
        <dbReference type="ARBA" id="ARBA00022448"/>
    </source>
</evidence>
<dbReference type="Gene3D" id="3.40.50.300">
    <property type="entry name" value="P-loop containing nucleotide triphosphate hydrolases"/>
    <property type="match status" value="1"/>
</dbReference>
<dbReference type="InterPro" id="IPR015854">
    <property type="entry name" value="ABC_transpr_LolD-like"/>
</dbReference>
<dbReference type="Proteomes" id="UP000608662">
    <property type="component" value="Unassembled WGS sequence"/>
</dbReference>
<dbReference type="InterPro" id="IPR003439">
    <property type="entry name" value="ABC_transporter-like_ATP-bd"/>
</dbReference>
<dbReference type="SMART" id="SM00382">
    <property type="entry name" value="AAA"/>
    <property type="match status" value="1"/>
</dbReference>